<dbReference type="OrthoDB" id="3799947at2759"/>
<feature type="compositionally biased region" description="Low complexity" evidence="1">
    <location>
        <begin position="235"/>
        <end position="247"/>
    </location>
</feature>
<sequence length="255" mass="29173">MIKYYTVQELIDMIDSHLALQMNQEPARPSSRGTMFVDWDGHGFVVSYRNDGKRKHKYPPSSSSRPDTPPLLVNHDSMQVKYRPDSGGSRQYRMWIEGYDLETAIQYDYDGEILHLHRDDKRPRSSSRLSDYYAVDAREYETRKGVRVVDKELPPTPAEKRRSKVVRLVCRLLRKIEGLGLLGKFGGQQGERENSGERRERRREGVMGAGADVAPWSHIPENLIKVPKRKPMPVSSSAGFPASSRSADIPRQPLH</sequence>
<evidence type="ECO:0000313" key="3">
    <source>
        <dbReference type="Proteomes" id="UP000800093"/>
    </source>
</evidence>
<evidence type="ECO:0000256" key="1">
    <source>
        <dbReference type="SAM" id="MobiDB-lite"/>
    </source>
</evidence>
<reference evidence="3" key="1">
    <citation type="journal article" date="2020" name="Stud. Mycol.">
        <title>101 Dothideomycetes genomes: A test case for predicting lifestyles and emergence of pathogens.</title>
        <authorList>
            <person name="Haridas S."/>
            <person name="Albert R."/>
            <person name="Binder M."/>
            <person name="Bloem J."/>
            <person name="LaButti K."/>
            <person name="Salamov A."/>
            <person name="Andreopoulos B."/>
            <person name="Baker S."/>
            <person name="Barry K."/>
            <person name="Bills G."/>
            <person name="Bluhm B."/>
            <person name="Cannon C."/>
            <person name="Castanera R."/>
            <person name="Culley D."/>
            <person name="Daum C."/>
            <person name="Ezra D."/>
            <person name="Gonzalez J."/>
            <person name="Henrissat B."/>
            <person name="Kuo A."/>
            <person name="Liang C."/>
            <person name="Lipzen A."/>
            <person name="Lutzoni F."/>
            <person name="Magnuson J."/>
            <person name="Mondo S."/>
            <person name="Nolan M."/>
            <person name="Ohm R."/>
            <person name="Pangilinan J."/>
            <person name="Park H.-J."/>
            <person name="Ramirez L."/>
            <person name="Alfaro M."/>
            <person name="Sun H."/>
            <person name="Tritt A."/>
            <person name="Yoshinaga Y."/>
            <person name="Zwiers L.-H."/>
            <person name="Turgeon B."/>
            <person name="Goodwin S."/>
            <person name="Spatafora J."/>
            <person name="Crous P."/>
            <person name="Grigoriev I."/>
        </authorList>
    </citation>
    <scope>NUCLEOTIDE SEQUENCE [LARGE SCALE GENOMIC DNA]</scope>
    <source>
        <strain evidence="3">CBS 304.66</strain>
    </source>
</reference>
<feature type="compositionally biased region" description="Basic and acidic residues" evidence="1">
    <location>
        <begin position="190"/>
        <end position="205"/>
    </location>
</feature>
<feature type="region of interest" description="Disordered" evidence="1">
    <location>
        <begin position="50"/>
        <end position="73"/>
    </location>
</feature>
<dbReference type="Proteomes" id="UP000800093">
    <property type="component" value="Unassembled WGS sequence"/>
</dbReference>
<comment type="caution">
    <text evidence="2">The sequence shown here is derived from an EMBL/GenBank/DDBJ whole genome shotgun (WGS) entry which is preliminary data.</text>
</comment>
<dbReference type="EMBL" id="ML986690">
    <property type="protein sequence ID" value="KAF2260040.1"/>
    <property type="molecule type" value="Genomic_DNA"/>
</dbReference>
<name>A0A9P4MWC5_9PLEO</name>
<keyword evidence="3" id="KW-1185">Reference proteome</keyword>
<proteinExistence type="predicted"/>
<evidence type="ECO:0000313" key="2">
    <source>
        <dbReference type="EMBL" id="KAF2260040.1"/>
    </source>
</evidence>
<feature type="region of interest" description="Disordered" evidence="1">
    <location>
        <begin position="184"/>
        <end position="212"/>
    </location>
</feature>
<gene>
    <name evidence="2" type="ORF">CC78DRAFT_40383</name>
</gene>
<accession>A0A9P4MWC5</accession>
<feature type="region of interest" description="Disordered" evidence="1">
    <location>
        <begin position="224"/>
        <end position="255"/>
    </location>
</feature>
<organism evidence="2 3">
    <name type="scientific">Lojkania enalia</name>
    <dbReference type="NCBI Taxonomy" id="147567"/>
    <lineage>
        <taxon>Eukaryota</taxon>
        <taxon>Fungi</taxon>
        <taxon>Dikarya</taxon>
        <taxon>Ascomycota</taxon>
        <taxon>Pezizomycotina</taxon>
        <taxon>Dothideomycetes</taxon>
        <taxon>Pleosporomycetidae</taxon>
        <taxon>Pleosporales</taxon>
        <taxon>Pleosporales incertae sedis</taxon>
        <taxon>Lojkania</taxon>
    </lineage>
</organism>
<protein>
    <submittedName>
        <fullName evidence="2">Uncharacterized protein</fullName>
    </submittedName>
</protein>
<dbReference type="AlphaFoldDB" id="A0A9P4MWC5"/>